<protein>
    <submittedName>
        <fullName evidence="1">Uncharacterized protein</fullName>
    </submittedName>
</protein>
<name>A0A2U8FDC9_9HELI</name>
<sequence>MTKKELEKFLSVKEFKETSVSFEDKKINVVICKNNKDYFVYSYCILNPAETMIRQKYKTIEEMLQSWFFTNLFKKKK</sequence>
<dbReference type="AlphaFoldDB" id="A0A2U8FDC9"/>
<dbReference type="KEGG" id="had:CDV25_04835"/>
<dbReference type="Proteomes" id="UP000244890">
    <property type="component" value="Chromosome"/>
</dbReference>
<reference evidence="1" key="1">
    <citation type="submission" date="2017-06" db="EMBL/GenBank/DDBJ databases">
        <title>Complete genome of Helicobacter apodemus.</title>
        <authorList>
            <person name="Cho S."/>
        </authorList>
    </citation>
    <scope>NUCLEOTIDE SEQUENCE [LARGE SCALE GENOMIC DNA]</scope>
    <source>
        <strain evidence="1">SCJK1</strain>
    </source>
</reference>
<gene>
    <name evidence="1" type="ORF">CDV25_04835</name>
</gene>
<accession>A0A2U8FDC9</accession>
<organism evidence="1">
    <name type="scientific">Helicobacter apodemus</name>
    <dbReference type="NCBI Taxonomy" id="135569"/>
    <lineage>
        <taxon>Bacteria</taxon>
        <taxon>Pseudomonadati</taxon>
        <taxon>Campylobacterota</taxon>
        <taxon>Epsilonproteobacteria</taxon>
        <taxon>Campylobacterales</taxon>
        <taxon>Helicobacteraceae</taxon>
        <taxon>Helicobacter</taxon>
    </lineage>
</organism>
<evidence type="ECO:0000313" key="1">
    <source>
        <dbReference type="EMBL" id="AWI34163.1"/>
    </source>
</evidence>
<proteinExistence type="predicted"/>
<dbReference type="RefSeq" id="WP_108911002.1">
    <property type="nucleotide sequence ID" value="NZ_CP021886.1"/>
</dbReference>
<dbReference type="EMBL" id="CP021886">
    <property type="protein sequence ID" value="AWI34163.1"/>
    <property type="molecule type" value="Genomic_DNA"/>
</dbReference>